<dbReference type="Pfam" id="PF00271">
    <property type="entry name" value="Helicase_C"/>
    <property type="match status" value="1"/>
</dbReference>
<evidence type="ECO:0000313" key="7">
    <source>
        <dbReference type="EMBL" id="KZF21095.1"/>
    </source>
</evidence>
<dbReference type="GO" id="GO:0006281">
    <property type="term" value="P:DNA repair"/>
    <property type="evidence" value="ECO:0007669"/>
    <property type="project" value="TreeGrafter"/>
</dbReference>
<dbReference type="OrthoDB" id="423559at2759"/>
<sequence>MARSNDQYGLPHRPLNTLNRDRGSNDGTKTPSRLSHQQGSGYQTPSLPDRSSPWTEETRYSPQLGDSSSLFSDSIASSAVKEIPHVDLTTTPQNLPPRPKPKPVSRATSETPSVVSVDSTESFASTASDFSTLFPTGSRPGNNGMVTEREPPRPTTQAANTSSLLNNKPQLAGGKPEFGIPSPLRNSLHSKVFNQPKPFQRRPEHHRPPPSQGPKSTLPGQDPRSRISPKYAAPDGRGSESIIRPGTNRTASSKPIAPPTFASMGGEDSPFMVKDPRVKPKNIIDLTGSTDEFNPDACLYSNKFGSEDPYAYVDTAKANENIKALLEGAFEDEDDGKAANQSARRKKLNQAADSLADQLQGLSVKGQENDEPDGAEDDEENEENEATVEGLDVQLLPHQVKGVSWMKNKEIGSAKKNGILPKGGILADDMGLGKTIQSIALILSNPRPEPLPSENDKQPHKSVDKGTLVVAPLALIKQWEEEIEKRVLPSHKLRVCLHHGPQRTKYYQDLKKYDVVITTYNILVSEHGGSDGACFGVKWHRVILDEAHTIKNRNAKATQACYALRADYRWCLTGTPMQNNLEELQSLIKFLRIKPYDDLSIWKDQIQRPMKNGRGGVAIKRLQFFLMAFMKRRTKDILKQEGALNPGGKPSQKKTTKTGFKITKRQIEKVEVDFSPEERRLYDRLEERADSSLEKLLQGEKVNYASALVLLLRLRQACNHPELLGKSISKDKDALSTSNPAPAQTPRKQRTPDNQDVDDIANLLGGLSVAVKRCDICQLELKSSEVSQGSVRCAACEEDLAVHSGKKSKKLRGHLRRTTLESHNPDDSPLRRVNAKKQKDKAHQRRQKLQVLDSDDEEEDGDWLVPEGQRESLRLGKAGGTDDEDAEGGGDWIGSEDSSTEESGDDESDADGDSGKRRRGQLKHHQKSAQQPASDSDEGSDSDSEVSASDDEKQSSPGASAKIRSLIHILHRECDEHKFIVFSQFTSMLDVLEPFLREEGIVFTRYDGSMRNDMREMSLDRLRNDRRTRVLLCSLKCGSLGLNLTAATRVVILEPFWNPFIEEQAIDRVHRLTQTIDVIVYKITVKDTVEERILELQEKKRELANAAIEGKAVGNLDMRDIMRLFGRDAERHHVVDSKATIGTPVRVLSPTKENGRYPVPDTSTQAKRLFPAKMEKPKSMQEHSVFGRRW</sequence>
<feature type="compositionally biased region" description="Basic residues" evidence="4">
    <location>
        <begin position="833"/>
        <end position="848"/>
    </location>
</feature>
<evidence type="ECO:0008006" key="9">
    <source>
        <dbReference type="Google" id="ProtNLM"/>
    </source>
</evidence>
<dbReference type="PROSITE" id="PS51194">
    <property type="entry name" value="HELICASE_CTER"/>
    <property type="match status" value="1"/>
</dbReference>
<feature type="compositionally biased region" description="Acidic residues" evidence="4">
    <location>
        <begin position="935"/>
        <end position="944"/>
    </location>
</feature>
<dbReference type="InterPro" id="IPR001650">
    <property type="entry name" value="Helicase_C-like"/>
</dbReference>
<dbReference type="InterPro" id="IPR049730">
    <property type="entry name" value="SNF2/RAD54-like_C"/>
</dbReference>
<feature type="compositionally biased region" description="Basic and acidic residues" evidence="4">
    <location>
        <begin position="818"/>
        <end position="830"/>
    </location>
</feature>
<dbReference type="InterPro" id="IPR000330">
    <property type="entry name" value="SNF2_N"/>
</dbReference>
<feature type="compositionally biased region" description="Polar residues" evidence="4">
    <location>
        <begin position="184"/>
        <end position="193"/>
    </location>
</feature>
<dbReference type="InterPro" id="IPR014001">
    <property type="entry name" value="Helicase_ATP-bd"/>
</dbReference>
<proteinExistence type="predicted"/>
<accession>A0A165FKW5</accession>
<feature type="compositionally biased region" description="Polar residues" evidence="4">
    <location>
        <begin position="52"/>
        <end position="66"/>
    </location>
</feature>
<feature type="region of interest" description="Disordered" evidence="4">
    <location>
        <begin position="329"/>
        <end position="393"/>
    </location>
</feature>
<organism evidence="7 8">
    <name type="scientific">Xylona heveae (strain CBS 132557 / TC161)</name>
    <dbReference type="NCBI Taxonomy" id="1328760"/>
    <lineage>
        <taxon>Eukaryota</taxon>
        <taxon>Fungi</taxon>
        <taxon>Dikarya</taxon>
        <taxon>Ascomycota</taxon>
        <taxon>Pezizomycotina</taxon>
        <taxon>Xylonomycetes</taxon>
        <taxon>Xylonales</taxon>
        <taxon>Xylonaceae</taxon>
        <taxon>Xylona</taxon>
    </lineage>
</organism>
<feature type="domain" description="Helicase ATP-binding" evidence="5">
    <location>
        <begin position="415"/>
        <end position="594"/>
    </location>
</feature>
<dbReference type="InterPro" id="IPR050628">
    <property type="entry name" value="SNF2_RAD54_helicase_TF"/>
</dbReference>
<dbReference type="GO" id="GO:0005634">
    <property type="term" value="C:nucleus"/>
    <property type="evidence" value="ECO:0007669"/>
    <property type="project" value="TreeGrafter"/>
</dbReference>
<dbReference type="STRING" id="1328760.A0A165FKW5"/>
<dbReference type="SUPFAM" id="SSF52540">
    <property type="entry name" value="P-loop containing nucleoside triphosphate hydrolases"/>
    <property type="match status" value="2"/>
</dbReference>
<keyword evidence="2" id="KW-0378">Hydrolase</keyword>
<feature type="region of interest" description="Disordered" evidence="4">
    <location>
        <begin position="729"/>
        <end position="757"/>
    </location>
</feature>
<dbReference type="RefSeq" id="XP_018186650.1">
    <property type="nucleotide sequence ID" value="XM_018336200.1"/>
</dbReference>
<dbReference type="InterPro" id="IPR038718">
    <property type="entry name" value="SNF2-like_sf"/>
</dbReference>
<evidence type="ECO:0000313" key="8">
    <source>
        <dbReference type="Proteomes" id="UP000076632"/>
    </source>
</evidence>
<keyword evidence="3" id="KW-0067">ATP-binding</keyword>
<dbReference type="Gene3D" id="3.40.50.300">
    <property type="entry name" value="P-loop containing nucleotide triphosphate hydrolases"/>
    <property type="match status" value="2"/>
</dbReference>
<dbReference type="GeneID" id="28901337"/>
<feature type="region of interest" description="Disordered" evidence="4">
    <location>
        <begin position="805"/>
        <end position="960"/>
    </location>
</feature>
<feature type="compositionally biased region" description="Acidic residues" evidence="4">
    <location>
        <begin position="369"/>
        <end position="386"/>
    </location>
</feature>
<gene>
    <name evidence="7" type="ORF">L228DRAFT_284167</name>
</gene>
<dbReference type="AlphaFoldDB" id="A0A165FKW5"/>
<evidence type="ECO:0000256" key="2">
    <source>
        <dbReference type="ARBA" id="ARBA00022801"/>
    </source>
</evidence>
<feature type="compositionally biased region" description="Acidic residues" evidence="4">
    <location>
        <begin position="853"/>
        <end position="862"/>
    </location>
</feature>
<dbReference type="Pfam" id="PF00176">
    <property type="entry name" value="SNF2-rel_dom"/>
    <property type="match status" value="1"/>
</dbReference>
<evidence type="ECO:0000259" key="6">
    <source>
        <dbReference type="PROSITE" id="PS51194"/>
    </source>
</evidence>
<feature type="region of interest" description="Disordered" evidence="4">
    <location>
        <begin position="1"/>
        <end position="276"/>
    </location>
</feature>
<dbReference type="PANTHER" id="PTHR45626">
    <property type="entry name" value="TRANSCRIPTION TERMINATION FACTOR 2-RELATED"/>
    <property type="match status" value="1"/>
</dbReference>
<dbReference type="InParanoid" id="A0A165FKW5"/>
<evidence type="ECO:0000256" key="4">
    <source>
        <dbReference type="SAM" id="MobiDB-lite"/>
    </source>
</evidence>
<dbReference type="EMBL" id="KV407461">
    <property type="protein sequence ID" value="KZF21095.1"/>
    <property type="molecule type" value="Genomic_DNA"/>
</dbReference>
<evidence type="ECO:0000256" key="1">
    <source>
        <dbReference type="ARBA" id="ARBA00022741"/>
    </source>
</evidence>
<name>A0A165FKW5_XYLHT</name>
<feature type="compositionally biased region" description="Low complexity" evidence="4">
    <location>
        <begin position="67"/>
        <end position="78"/>
    </location>
</feature>
<dbReference type="GO" id="GO:0005524">
    <property type="term" value="F:ATP binding"/>
    <property type="evidence" value="ECO:0007669"/>
    <property type="project" value="UniProtKB-KW"/>
</dbReference>
<dbReference type="SMART" id="SM00487">
    <property type="entry name" value="DEXDc"/>
    <property type="match status" value="1"/>
</dbReference>
<dbReference type="GO" id="GO:0008094">
    <property type="term" value="F:ATP-dependent activity, acting on DNA"/>
    <property type="evidence" value="ECO:0007669"/>
    <property type="project" value="TreeGrafter"/>
</dbReference>
<feature type="compositionally biased region" description="Basic residues" evidence="4">
    <location>
        <begin position="805"/>
        <end position="817"/>
    </location>
</feature>
<feature type="domain" description="Helicase C-terminal" evidence="6">
    <location>
        <begin position="962"/>
        <end position="1119"/>
    </location>
</feature>
<feature type="compositionally biased region" description="Basic residues" evidence="4">
    <location>
        <begin position="916"/>
        <end position="927"/>
    </location>
</feature>
<feature type="compositionally biased region" description="Polar residues" evidence="4">
    <location>
        <begin position="106"/>
        <end position="145"/>
    </location>
</feature>
<dbReference type="PROSITE" id="PS51192">
    <property type="entry name" value="HELICASE_ATP_BIND_1"/>
    <property type="match status" value="1"/>
</dbReference>
<protein>
    <recommendedName>
        <fullName evidence="9">SNF2 family helicase/ATPase</fullName>
    </recommendedName>
</protein>
<dbReference type="CDD" id="cd18793">
    <property type="entry name" value="SF2_C_SNF"/>
    <property type="match status" value="1"/>
</dbReference>
<dbReference type="PANTHER" id="PTHR45626:SF14">
    <property type="entry name" value="ATP-DEPENDENT DNA HELICASE (EUROFUNG)"/>
    <property type="match status" value="1"/>
</dbReference>
<dbReference type="GO" id="GO:0016787">
    <property type="term" value="F:hydrolase activity"/>
    <property type="evidence" value="ECO:0007669"/>
    <property type="project" value="UniProtKB-KW"/>
</dbReference>
<dbReference type="Proteomes" id="UP000076632">
    <property type="component" value="Unassembled WGS sequence"/>
</dbReference>
<dbReference type="SMART" id="SM00490">
    <property type="entry name" value="HELICc"/>
    <property type="match status" value="1"/>
</dbReference>
<dbReference type="FunFam" id="3.40.50.10810:FF:000053">
    <property type="entry name" value="SNF2 family helicase/ATPase, putative"/>
    <property type="match status" value="1"/>
</dbReference>
<feature type="compositionally biased region" description="Polar residues" evidence="4">
    <location>
        <begin position="25"/>
        <end position="46"/>
    </location>
</feature>
<reference evidence="7 8" key="1">
    <citation type="journal article" date="2016" name="Fungal Biol.">
        <title>The genome of Xylona heveae provides a window into fungal endophytism.</title>
        <authorList>
            <person name="Gazis R."/>
            <person name="Kuo A."/>
            <person name="Riley R."/>
            <person name="LaButti K."/>
            <person name="Lipzen A."/>
            <person name="Lin J."/>
            <person name="Amirebrahimi M."/>
            <person name="Hesse C.N."/>
            <person name="Spatafora J.W."/>
            <person name="Henrissat B."/>
            <person name="Hainaut M."/>
            <person name="Grigoriev I.V."/>
            <person name="Hibbett D.S."/>
        </authorList>
    </citation>
    <scope>NUCLEOTIDE SEQUENCE [LARGE SCALE GENOMIC DNA]</scope>
    <source>
        <strain evidence="7 8">TC161</strain>
    </source>
</reference>
<evidence type="ECO:0000256" key="3">
    <source>
        <dbReference type="ARBA" id="ARBA00022840"/>
    </source>
</evidence>
<dbReference type="InterPro" id="IPR027417">
    <property type="entry name" value="P-loop_NTPase"/>
</dbReference>
<feature type="compositionally biased region" description="Acidic residues" evidence="4">
    <location>
        <begin position="898"/>
        <end position="912"/>
    </location>
</feature>
<feature type="compositionally biased region" description="Polar residues" evidence="4">
    <location>
        <begin position="155"/>
        <end position="169"/>
    </location>
</feature>
<evidence type="ECO:0000259" key="5">
    <source>
        <dbReference type="PROSITE" id="PS51192"/>
    </source>
</evidence>
<dbReference type="Gene3D" id="3.40.50.10810">
    <property type="entry name" value="Tandem AAA-ATPase domain"/>
    <property type="match status" value="1"/>
</dbReference>
<keyword evidence="1" id="KW-0547">Nucleotide-binding</keyword>
<keyword evidence="8" id="KW-1185">Reference proteome</keyword>
<dbReference type="OMA" id="QSCNHPD"/>
<dbReference type="CDD" id="cd18008">
    <property type="entry name" value="DEXDc_SHPRH-like"/>
    <property type="match status" value="1"/>
</dbReference>